<feature type="domain" description="MaoC-like" evidence="1">
    <location>
        <begin position="10"/>
        <end position="117"/>
    </location>
</feature>
<evidence type="ECO:0000313" key="2">
    <source>
        <dbReference type="EMBL" id="SEF69601.1"/>
    </source>
</evidence>
<sequence length="147" mass="16514">MFAELFASPEPKLSRWYEMSEDRVRAFADVTEDWQAIHLDPDVGRAAGFDGAVVHGYLALSMLSAMSYDVLPDLPADCVSVNYGFDRVRFIAPVPVGARVQGRFQMSEIEENEGSARVRWDVSITCEGSEKPSVVADWLTYFKRKDV</sequence>
<dbReference type="RefSeq" id="WP_103909193.1">
    <property type="nucleotide sequence ID" value="NZ_FNUZ01000001.1"/>
</dbReference>
<dbReference type="EMBL" id="FNUZ01000001">
    <property type="protein sequence ID" value="SEF69601.1"/>
    <property type="molecule type" value="Genomic_DNA"/>
</dbReference>
<dbReference type="PANTHER" id="PTHR42993:SF1">
    <property type="entry name" value="MAOC-LIKE DEHYDRATASE DOMAIN-CONTAINING PROTEIN"/>
    <property type="match status" value="1"/>
</dbReference>
<keyword evidence="3" id="KW-1185">Reference proteome</keyword>
<dbReference type="Gene3D" id="3.10.129.10">
    <property type="entry name" value="Hotdog Thioesterase"/>
    <property type="match status" value="1"/>
</dbReference>
<evidence type="ECO:0000313" key="3">
    <source>
        <dbReference type="Proteomes" id="UP000236752"/>
    </source>
</evidence>
<dbReference type="OrthoDB" id="9801735at2"/>
<reference evidence="2 3" key="1">
    <citation type="submission" date="2016-10" db="EMBL/GenBank/DDBJ databases">
        <authorList>
            <person name="de Groot N.N."/>
        </authorList>
    </citation>
    <scope>NUCLEOTIDE SEQUENCE [LARGE SCALE GENOMIC DNA]</scope>
    <source>
        <strain evidence="2 3">DSM 26915</strain>
    </source>
</reference>
<dbReference type="Proteomes" id="UP000236752">
    <property type="component" value="Unassembled WGS sequence"/>
</dbReference>
<dbReference type="SUPFAM" id="SSF54637">
    <property type="entry name" value="Thioesterase/thiol ester dehydrase-isomerase"/>
    <property type="match status" value="1"/>
</dbReference>
<dbReference type="AlphaFoldDB" id="A0A1H5U5N5"/>
<dbReference type="PANTHER" id="PTHR42993">
    <property type="entry name" value="MAOC-LIKE DEHYDRATASE DOMAIN-CONTAINING PROTEIN"/>
    <property type="match status" value="1"/>
</dbReference>
<protein>
    <submittedName>
        <fullName evidence="2">Acyl dehydratase</fullName>
    </submittedName>
</protein>
<gene>
    <name evidence="2" type="ORF">SAMN04488045_0849</name>
</gene>
<accession>A0A1H5U5N5</accession>
<dbReference type="Pfam" id="PF01575">
    <property type="entry name" value="MaoC_dehydratas"/>
    <property type="match status" value="1"/>
</dbReference>
<dbReference type="InterPro" id="IPR029069">
    <property type="entry name" value="HotDog_dom_sf"/>
</dbReference>
<dbReference type="InterPro" id="IPR002539">
    <property type="entry name" value="MaoC-like_dom"/>
</dbReference>
<organism evidence="2 3">
    <name type="scientific">Thalassococcus halodurans</name>
    <dbReference type="NCBI Taxonomy" id="373675"/>
    <lineage>
        <taxon>Bacteria</taxon>
        <taxon>Pseudomonadati</taxon>
        <taxon>Pseudomonadota</taxon>
        <taxon>Alphaproteobacteria</taxon>
        <taxon>Rhodobacterales</taxon>
        <taxon>Roseobacteraceae</taxon>
        <taxon>Thalassococcus</taxon>
    </lineage>
</organism>
<proteinExistence type="predicted"/>
<evidence type="ECO:0000259" key="1">
    <source>
        <dbReference type="Pfam" id="PF01575"/>
    </source>
</evidence>
<name>A0A1H5U5N5_9RHOB</name>